<proteinExistence type="predicted"/>
<dbReference type="AlphaFoldDB" id="A0A369ZGS0"/>
<dbReference type="Gene3D" id="3.30.65.10">
    <property type="entry name" value="Bacterial Topoisomerase I, domain 1"/>
    <property type="match status" value="3"/>
</dbReference>
<dbReference type="GO" id="GO:0003917">
    <property type="term" value="F:DNA topoisomerase type I (single strand cut, ATP-independent) activity"/>
    <property type="evidence" value="ECO:0007669"/>
    <property type="project" value="InterPro"/>
</dbReference>
<gene>
    <name evidence="2" type="ORF">DPV98_02175</name>
</gene>
<evidence type="ECO:0000313" key="3">
    <source>
        <dbReference type="Proteomes" id="UP000253999"/>
    </source>
</evidence>
<dbReference type="EMBL" id="QEQD01000002">
    <property type="protein sequence ID" value="RDF05244.1"/>
    <property type="molecule type" value="Genomic_DNA"/>
</dbReference>
<dbReference type="GO" id="GO:0006265">
    <property type="term" value="P:DNA topological change"/>
    <property type="evidence" value="ECO:0007669"/>
    <property type="project" value="InterPro"/>
</dbReference>
<dbReference type="Proteomes" id="UP000253999">
    <property type="component" value="Unassembled WGS sequence"/>
</dbReference>
<dbReference type="GO" id="GO:0003677">
    <property type="term" value="F:DNA binding"/>
    <property type="evidence" value="ECO:0007669"/>
    <property type="project" value="InterPro"/>
</dbReference>
<organism evidence="2 3">
    <name type="scientific">Haemophilus parahaemolyticus</name>
    <dbReference type="NCBI Taxonomy" id="735"/>
    <lineage>
        <taxon>Bacteria</taxon>
        <taxon>Pseudomonadati</taxon>
        <taxon>Pseudomonadota</taxon>
        <taxon>Gammaproteobacteria</taxon>
        <taxon>Pasteurellales</taxon>
        <taxon>Pasteurellaceae</taxon>
        <taxon>Haemophilus</taxon>
    </lineage>
</organism>
<dbReference type="PANTHER" id="PTHR42785">
    <property type="entry name" value="DNA TOPOISOMERASE, TYPE IA, CORE"/>
    <property type="match status" value="1"/>
</dbReference>
<dbReference type="InterPro" id="IPR013498">
    <property type="entry name" value="Topo_IA_Znf"/>
</dbReference>
<dbReference type="STRING" id="735.B0185_06320"/>
<dbReference type="InterPro" id="IPR000380">
    <property type="entry name" value="Topo_IA"/>
</dbReference>
<feature type="domain" description="DNA topoisomerase type IA zn finger" evidence="1">
    <location>
        <begin position="11"/>
        <end position="47"/>
    </location>
</feature>
<comment type="caution">
    <text evidence="2">The sequence shown here is derived from an EMBL/GenBank/DDBJ whole genome shotgun (WGS) entry which is preliminary data.</text>
</comment>
<dbReference type="GO" id="GO:0005694">
    <property type="term" value="C:chromosome"/>
    <property type="evidence" value="ECO:0007669"/>
    <property type="project" value="InterPro"/>
</dbReference>
<protein>
    <recommendedName>
        <fullName evidence="1">DNA topoisomerase type IA zn finger domain-containing protein</fullName>
    </recommendedName>
</protein>
<dbReference type="RefSeq" id="WP_111312464.1">
    <property type="nucleotide sequence ID" value="NZ_CAUPAH010000006.1"/>
</dbReference>
<evidence type="ECO:0000259" key="1">
    <source>
        <dbReference type="Pfam" id="PF01396"/>
    </source>
</evidence>
<feature type="domain" description="DNA topoisomerase type IA zn finger" evidence="1">
    <location>
        <begin position="57"/>
        <end position="92"/>
    </location>
</feature>
<evidence type="ECO:0000313" key="2">
    <source>
        <dbReference type="EMBL" id="RDF05244.1"/>
    </source>
</evidence>
<dbReference type="SUPFAM" id="SSF57783">
    <property type="entry name" value="Zinc beta-ribbon"/>
    <property type="match status" value="3"/>
</dbReference>
<reference evidence="2 3" key="1">
    <citation type="submission" date="2018-05" db="EMBL/GenBank/DDBJ databases">
        <title>Draft Genome Sequences for a Diverse set of 7 Haemophilus Species.</title>
        <authorList>
            <person name="Nichols M."/>
            <person name="Topaz N."/>
            <person name="Wang X."/>
            <person name="Wang X."/>
            <person name="Boxrud D."/>
        </authorList>
    </citation>
    <scope>NUCLEOTIDE SEQUENCE [LARGE SCALE GENOMIC DNA]</scope>
    <source>
        <strain evidence="2 3">C2010039593</strain>
    </source>
</reference>
<name>A0A369ZGS0_HAEPH</name>
<accession>A0A369ZGS0</accession>
<feature type="domain" description="DNA topoisomerase type IA zn finger" evidence="1">
    <location>
        <begin position="101"/>
        <end position="138"/>
    </location>
</feature>
<feature type="domain" description="DNA topoisomerase type IA zn finger" evidence="1">
    <location>
        <begin position="141"/>
        <end position="159"/>
    </location>
</feature>
<dbReference type="Pfam" id="PF01396">
    <property type="entry name" value="Zn_ribbon_Top1"/>
    <property type="match status" value="4"/>
</dbReference>
<sequence length="184" mass="21068">MSLFKSTKQEEHCPECGALLQIKQGKYGLFLGCSCYPDCSYIRPLHQSSYVIKTLDEICPECGHFLQIKQGQNGMFIGCSDYPECHFIVQEEQPETEEKWLCPECKKHHLVARKGRTGKIFYGCEGYPKCRFTLASQPIEKECPACHFSLAVLRKGKKGYLCANKACQHIFEERETEQAVKKDE</sequence>
<dbReference type="PANTHER" id="PTHR42785:SF1">
    <property type="entry name" value="DNA TOPOISOMERASE"/>
    <property type="match status" value="1"/>
</dbReference>